<comment type="caution">
    <text evidence="2">The sequence shown here is derived from an EMBL/GenBank/DDBJ whole genome shotgun (WGS) entry which is preliminary data.</text>
</comment>
<organism evidence="2 3">
    <name type="scientific">Hydrogenothermus marinus</name>
    <dbReference type="NCBI Taxonomy" id="133270"/>
    <lineage>
        <taxon>Bacteria</taxon>
        <taxon>Pseudomonadati</taxon>
        <taxon>Aquificota</taxon>
        <taxon>Aquificia</taxon>
        <taxon>Aquificales</taxon>
        <taxon>Hydrogenothermaceae</taxon>
        <taxon>Hydrogenothermus</taxon>
    </lineage>
</organism>
<dbReference type="AlphaFoldDB" id="A0A3M0C2H3"/>
<accession>A0A3M0C2H3</accession>
<protein>
    <submittedName>
        <fullName evidence="2">Uncharacterized protein</fullName>
    </submittedName>
</protein>
<keyword evidence="1" id="KW-1133">Transmembrane helix</keyword>
<dbReference type="EMBL" id="REFO01000011">
    <property type="protein sequence ID" value="RMA97142.1"/>
    <property type="molecule type" value="Genomic_DNA"/>
</dbReference>
<name>A0A3M0C2H3_9AQUI</name>
<reference evidence="2 3" key="1">
    <citation type="submission" date="2018-10" db="EMBL/GenBank/DDBJ databases">
        <title>Genomic Encyclopedia of Archaeal and Bacterial Type Strains, Phase II (KMG-II): from individual species to whole genera.</title>
        <authorList>
            <person name="Goeker M."/>
        </authorList>
    </citation>
    <scope>NUCLEOTIDE SEQUENCE [LARGE SCALE GENOMIC DNA]</scope>
    <source>
        <strain evidence="2 3">VM1</strain>
    </source>
</reference>
<evidence type="ECO:0000313" key="3">
    <source>
        <dbReference type="Proteomes" id="UP000280842"/>
    </source>
</evidence>
<keyword evidence="1" id="KW-0812">Transmembrane</keyword>
<evidence type="ECO:0000256" key="1">
    <source>
        <dbReference type="SAM" id="Phobius"/>
    </source>
</evidence>
<evidence type="ECO:0000313" key="2">
    <source>
        <dbReference type="EMBL" id="RMA97142.1"/>
    </source>
</evidence>
<keyword evidence="3" id="KW-1185">Reference proteome</keyword>
<gene>
    <name evidence="2" type="ORF">CLV39_0797</name>
</gene>
<sequence length="36" mass="4299">MLNKIYQWYEAGIKYTLIVIPIILFIVMAYLYVKSS</sequence>
<feature type="transmembrane region" description="Helical" evidence="1">
    <location>
        <begin position="12"/>
        <end position="33"/>
    </location>
</feature>
<proteinExistence type="predicted"/>
<keyword evidence="1" id="KW-0472">Membrane</keyword>
<dbReference type="Proteomes" id="UP000280842">
    <property type="component" value="Unassembled WGS sequence"/>
</dbReference>